<dbReference type="InterPro" id="IPR036291">
    <property type="entry name" value="NAD(P)-bd_dom_sf"/>
</dbReference>
<dbReference type="PROSITE" id="PS50075">
    <property type="entry name" value="CARRIER"/>
    <property type="match status" value="1"/>
</dbReference>
<dbReference type="Gene3D" id="1.10.1200.10">
    <property type="entry name" value="ACP-like"/>
    <property type="match status" value="1"/>
</dbReference>
<evidence type="ECO:0000313" key="6">
    <source>
        <dbReference type="Proteomes" id="UP000677228"/>
    </source>
</evidence>
<organism evidence="4 6">
    <name type="scientific">Didymodactylos carnosus</name>
    <dbReference type="NCBI Taxonomy" id="1234261"/>
    <lineage>
        <taxon>Eukaryota</taxon>
        <taxon>Metazoa</taxon>
        <taxon>Spiralia</taxon>
        <taxon>Gnathifera</taxon>
        <taxon>Rotifera</taxon>
        <taxon>Eurotatoria</taxon>
        <taxon>Bdelloidea</taxon>
        <taxon>Philodinida</taxon>
        <taxon>Philodinidae</taxon>
        <taxon>Didymodactylos</taxon>
    </lineage>
</organism>
<dbReference type="Gene3D" id="3.40.50.720">
    <property type="entry name" value="NAD(P)-binding Rossmann-like Domain"/>
    <property type="match status" value="1"/>
</dbReference>
<evidence type="ECO:0000256" key="1">
    <source>
        <dbReference type="ARBA" id="ARBA00022450"/>
    </source>
</evidence>
<dbReference type="EMBL" id="CAJNOK010044068">
    <property type="protein sequence ID" value="CAF1572625.1"/>
    <property type="molecule type" value="Genomic_DNA"/>
</dbReference>
<evidence type="ECO:0000313" key="4">
    <source>
        <dbReference type="EMBL" id="CAF1572625.1"/>
    </source>
</evidence>
<keyword evidence="2" id="KW-0597">Phosphoprotein</keyword>
<dbReference type="Pfam" id="PF07993">
    <property type="entry name" value="NAD_binding_4"/>
    <property type="match status" value="1"/>
</dbReference>
<dbReference type="InterPro" id="IPR009081">
    <property type="entry name" value="PP-bd_ACP"/>
</dbReference>
<dbReference type="PANTHER" id="PTHR44845:SF6">
    <property type="entry name" value="BETA-ALANINE-ACTIVATING ENZYME"/>
    <property type="match status" value="1"/>
</dbReference>
<dbReference type="SUPFAM" id="SSF51735">
    <property type="entry name" value="NAD(P)-binding Rossmann-fold domains"/>
    <property type="match status" value="1"/>
</dbReference>
<evidence type="ECO:0000259" key="3">
    <source>
        <dbReference type="PROSITE" id="PS50075"/>
    </source>
</evidence>
<name>A0A8S2FY77_9BILA</name>
<dbReference type="SUPFAM" id="SSF47336">
    <property type="entry name" value="ACP-like"/>
    <property type="match status" value="1"/>
</dbReference>
<keyword evidence="1" id="KW-0596">Phosphopantetheine</keyword>
<feature type="domain" description="Carrier" evidence="3">
    <location>
        <begin position="34"/>
        <end position="108"/>
    </location>
</feature>
<accession>A0A8S2FY77</accession>
<evidence type="ECO:0000313" key="5">
    <source>
        <dbReference type="EMBL" id="CAF4367736.1"/>
    </source>
</evidence>
<dbReference type="Pfam" id="PF00550">
    <property type="entry name" value="PP-binding"/>
    <property type="match status" value="1"/>
</dbReference>
<reference evidence="4" key="1">
    <citation type="submission" date="2021-02" db="EMBL/GenBank/DDBJ databases">
        <authorList>
            <person name="Nowell W R."/>
        </authorList>
    </citation>
    <scope>NUCLEOTIDE SEQUENCE</scope>
</reference>
<dbReference type="EMBL" id="CAJOBA010066910">
    <property type="protein sequence ID" value="CAF4367736.1"/>
    <property type="molecule type" value="Genomic_DNA"/>
</dbReference>
<proteinExistence type="predicted"/>
<evidence type="ECO:0000256" key="2">
    <source>
        <dbReference type="ARBA" id="ARBA00022553"/>
    </source>
</evidence>
<dbReference type="PANTHER" id="PTHR44845">
    <property type="entry name" value="CARRIER DOMAIN-CONTAINING PROTEIN"/>
    <property type="match status" value="1"/>
</dbReference>
<sequence>MDKFPLNSNGKIDRKQLPKPDFTQNECQIEINGCPQTDFERQIHDIWCEMLNLKLVSMNSSFFALGGNSLLMMKLFYHYQTLNNQISINNFYEFSTLRDHILLLLNDVSDVQKRYNDDPYCYKVTEKIIDKYVDLIKHDSAVSSHVSTSRVTSAFNRVFMITGTNGSLGSWILIDLLSRPNQVVKKVYCLIRGTDKQRLRLAFEQRKQDVTLLKDEKRLIILPQMDLSDKYLGQSTKMYKELQMEVTDIVHSAWKMNFNLLIEHFESDCIQGVYNLLKLAQETRIRFHFISTFASTEGSIVKEEPLRRRGESTLPQIGYGQSKYVAEHICMVAADSWGK</sequence>
<gene>
    <name evidence="4" type="ORF">OVA965_LOCUS40450</name>
    <name evidence="5" type="ORF">TMI583_LOCUS41888</name>
</gene>
<dbReference type="InterPro" id="IPR013120">
    <property type="entry name" value="FAR_NAD-bd"/>
</dbReference>
<dbReference type="Proteomes" id="UP000677228">
    <property type="component" value="Unassembled WGS sequence"/>
</dbReference>
<protein>
    <recommendedName>
        <fullName evidence="3">Carrier domain-containing protein</fullName>
    </recommendedName>
</protein>
<dbReference type="Proteomes" id="UP000682733">
    <property type="component" value="Unassembled WGS sequence"/>
</dbReference>
<dbReference type="InterPro" id="IPR036736">
    <property type="entry name" value="ACP-like_sf"/>
</dbReference>
<dbReference type="AlphaFoldDB" id="A0A8S2FY77"/>
<comment type="caution">
    <text evidence="4">The sequence shown here is derived from an EMBL/GenBank/DDBJ whole genome shotgun (WGS) entry which is preliminary data.</text>
</comment>